<dbReference type="Pfam" id="PF19127">
    <property type="entry name" value="Choline_bind_3"/>
    <property type="match status" value="1"/>
</dbReference>
<evidence type="ECO:0000256" key="5">
    <source>
        <dbReference type="PROSITE-ProRule" id="PRU00591"/>
    </source>
</evidence>
<evidence type="ECO:0000256" key="2">
    <source>
        <dbReference type="ARBA" id="ARBA00022737"/>
    </source>
</evidence>
<keyword evidence="4" id="KW-0326">Glycosidase</keyword>
<evidence type="ECO:0000256" key="4">
    <source>
        <dbReference type="ARBA" id="ARBA00023295"/>
    </source>
</evidence>
<dbReference type="SUPFAM" id="SSF69360">
    <property type="entry name" value="Cell wall binding repeat"/>
    <property type="match status" value="1"/>
</dbReference>
<comment type="similarity">
    <text evidence="1">Belongs to the glycosyl hydrolase 25 family.</text>
</comment>
<gene>
    <name evidence="6" type="ORF">H8710_04160</name>
</gene>
<reference evidence="6" key="1">
    <citation type="submission" date="2020-08" db="EMBL/GenBank/DDBJ databases">
        <title>Genome public.</title>
        <authorList>
            <person name="Liu C."/>
            <person name="Sun Q."/>
        </authorList>
    </citation>
    <scope>NUCLEOTIDE SEQUENCE</scope>
    <source>
        <strain evidence="6">NSJ-33</strain>
    </source>
</reference>
<dbReference type="InterPro" id="IPR018337">
    <property type="entry name" value="Cell_wall/Cho-bd_repeat"/>
</dbReference>
<dbReference type="Pfam" id="PF01183">
    <property type="entry name" value="Glyco_hydro_25"/>
    <property type="match status" value="1"/>
</dbReference>
<keyword evidence="2" id="KW-0677">Repeat</keyword>
<dbReference type="CDD" id="cd06414">
    <property type="entry name" value="GH25_LytC-like"/>
    <property type="match status" value="1"/>
</dbReference>
<evidence type="ECO:0000256" key="1">
    <source>
        <dbReference type="ARBA" id="ARBA00010646"/>
    </source>
</evidence>
<protein>
    <recommendedName>
        <fullName evidence="8">Lysozyme</fullName>
    </recommendedName>
</protein>
<dbReference type="PANTHER" id="PTHR34135">
    <property type="entry name" value="LYSOZYME"/>
    <property type="match status" value="1"/>
</dbReference>
<dbReference type="GO" id="GO:0009253">
    <property type="term" value="P:peptidoglycan catabolic process"/>
    <property type="evidence" value="ECO:0007669"/>
    <property type="project" value="InterPro"/>
</dbReference>
<dbReference type="SUPFAM" id="SSF51445">
    <property type="entry name" value="(Trans)glycosidases"/>
    <property type="match status" value="1"/>
</dbReference>
<dbReference type="EMBL" id="JACRSV010000001">
    <property type="protein sequence ID" value="MBC8559260.1"/>
    <property type="molecule type" value="Genomic_DNA"/>
</dbReference>
<evidence type="ECO:0000313" key="7">
    <source>
        <dbReference type="Proteomes" id="UP000610760"/>
    </source>
</evidence>
<keyword evidence="7" id="KW-1185">Reference proteome</keyword>
<dbReference type="PANTHER" id="PTHR34135:SF2">
    <property type="entry name" value="LYSOZYME"/>
    <property type="match status" value="1"/>
</dbReference>
<dbReference type="Gene3D" id="2.10.270.10">
    <property type="entry name" value="Cholin Binding"/>
    <property type="match status" value="1"/>
</dbReference>
<evidence type="ECO:0000256" key="3">
    <source>
        <dbReference type="ARBA" id="ARBA00022801"/>
    </source>
</evidence>
<dbReference type="InterPro" id="IPR017853">
    <property type="entry name" value="GH"/>
</dbReference>
<dbReference type="PROSITE" id="PS51170">
    <property type="entry name" value="CW"/>
    <property type="match status" value="1"/>
</dbReference>
<dbReference type="Gene3D" id="3.20.20.80">
    <property type="entry name" value="Glycosidases"/>
    <property type="match status" value="1"/>
</dbReference>
<dbReference type="AlphaFoldDB" id="A0A926I5U8"/>
<dbReference type="GO" id="GO:0016998">
    <property type="term" value="P:cell wall macromolecule catabolic process"/>
    <property type="evidence" value="ECO:0007669"/>
    <property type="project" value="InterPro"/>
</dbReference>
<proteinExistence type="inferred from homology"/>
<dbReference type="PROSITE" id="PS51904">
    <property type="entry name" value="GLYCOSYL_HYDROL_F25_2"/>
    <property type="match status" value="1"/>
</dbReference>
<name>A0A926I5U8_9FIRM</name>
<evidence type="ECO:0008006" key="8">
    <source>
        <dbReference type="Google" id="ProtNLM"/>
    </source>
</evidence>
<dbReference type="SMART" id="SM00641">
    <property type="entry name" value="Glyco_25"/>
    <property type="match status" value="1"/>
</dbReference>
<dbReference type="Proteomes" id="UP000610760">
    <property type="component" value="Unassembled WGS sequence"/>
</dbReference>
<feature type="repeat" description="Cell wall-binding" evidence="5">
    <location>
        <begin position="224"/>
        <end position="243"/>
    </location>
</feature>
<sequence length="280" mass="31919">MADSIRGIDVSAWQGVIDWDKVKASGVKFVMIRAAYGMTADTKFKVNMEGAQKAGLDTGVYLYTLATTTAKAREEAQFLLSLIKPYRLTYPVAFDAEDSKTIGKLSNDARTSVVEAFFDVIEGAGYYGILYASLNWMNNYFVQSRIARYDKWVAQWSNELSYKGAGMWQYSATGRVPGINGDVDLNQAFKDYPSLTHPQENMQGKWIQNDLGWWYEYQDGSYPKLKWVKINDRWYYFGSNGYAYRGYHIIGDEPYYFAEHNDGILKECQCVITNSKGVVQ</sequence>
<accession>A0A926I5U8</accession>
<dbReference type="InterPro" id="IPR002053">
    <property type="entry name" value="Glyco_hydro_25"/>
</dbReference>
<evidence type="ECO:0000313" key="6">
    <source>
        <dbReference type="EMBL" id="MBC8559260.1"/>
    </source>
</evidence>
<keyword evidence="3" id="KW-0378">Hydrolase</keyword>
<dbReference type="GO" id="GO:0003796">
    <property type="term" value="F:lysozyme activity"/>
    <property type="evidence" value="ECO:0007669"/>
    <property type="project" value="InterPro"/>
</dbReference>
<dbReference type="GO" id="GO:0016052">
    <property type="term" value="P:carbohydrate catabolic process"/>
    <property type="evidence" value="ECO:0007669"/>
    <property type="project" value="TreeGrafter"/>
</dbReference>
<comment type="caution">
    <text evidence="6">The sequence shown here is derived from an EMBL/GenBank/DDBJ whole genome shotgun (WGS) entry which is preliminary data.</text>
</comment>
<dbReference type="InterPro" id="IPR018077">
    <property type="entry name" value="Glyco_hydro_fam25_subgr"/>
</dbReference>
<organism evidence="6 7">
    <name type="scientific">Fumia xinanensis</name>
    <dbReference type="NCBI Taxonomy" id="2763659"/>
    <lineage>
        <taxon>Bacteria</taxon>
        <taxon>Bacillati</taxon>
        <taxon>Bacillota</taxon>
        <taxon>Clostridia</taxon>
        <taxon>Eubacteriales</taxon>
        <taxon>Oscillospiraceae</taxon>
        <taxon>Fumia</taxon>
    </lineage>
</organism>
<dbReference type="RefSeq" id="WP_249294163.1">
    <property type="nucleotide sequence ID" value="NZ_JACRSV010000001.1"/>
</dbReference>